<dbReference type="RefSeq" id="WP_376766808.1">
    <property type="nucleotide sequence ID" value="NZ_JACCBU010000001.1"/>
</dbReference>
<dbReference type="InterPro" id="IPR011009">
    <property type="entry name" value="Kinase-like_dom_sf"/>
</dbReference>
<gene>
    <name evidence="3" type="ORF">BKA15_003557</name>
</gene>
<dbReference type="EMBL" id="JACCBU010000001">
    <property type="protein sequence ID" value="NYE72228.1"/>
    <property type="molecule type" value="Genomic_DNA"/>
</dbReference>
<dbReference type="InterPro" id="IPR002575">
    <property type="entry name" value="Aminoglycoside_PTrfase"/>
</dbReference>
<keyword evidence="4" id="KW-1185">Reference proteome</keyword>
<sequence>MGETARPAARCLGVAGGAGFLWLCSRQTRQRHAWEAAYMNRSPLNDLVRRAGEVVGRELKLTGELLGGGHAVAVGARDAEGNEYVVRHFPVGDRAVVEEVRVMERLASLGPLAPRLVGHSVGDAAGSIIATSKLAGGHPVKELSLSGIGTEMARVPARIHAIDGRGLRPVMTGPPSGDGPAAAAARDRESRWTGPEGSWCTTTSVRECPVARELAIRGGRLVGRSLRTSGVDVAWCRQDLVLLGSTEAADHFLRKYEEAAEGGDRERCGVGSRGCWARVGRGGDVGGELCRNRPP</sequence>
<evidence type="ECO:0000313" key="4">
    <source>
        <dbReference type="Proteomes" id="UP000569914"/>
    </source>
</evidence>
<feature type="domain" description="Aminoglycoside phosphotransferase" evidence="2">
    <location>
        <begin position="76"/>
        <end position="185"/>
    </location>
</feature>
<evidence type="ECO:0000313" key="3">
    <source>
        <dbReference type="EMBL" id="NYE72228.1"/>
    </source>
</evidence>
<comment type="caution">
    <text evidence="3">The sequence shown here is derived from an EMBL/GenBank/DDBJ whole genome shotgun (WGS) entry which is preliminary data.</text>
</comment>
<dbReference type="AlphaFoldDB" id="A0A7Y9I8E9"/>
<evidence type="ECO:0000256" key="1">
    <source>
        <dbReference type="SAM" id="MobiDB-lite"/>
    </source>
</evidence>
<organism evidence="3 4">
    <name type="scientific">Microlunatus parietis</name>
    <dbReference type="NCBI Taxonomy" id="682979"/>
    <lineage>
        <taxon>Bacteria</taxon>
        <taxon>Bacillati</taxon>
        <taxon>Actinomycetota</taxon>
        <taxon>Actinomycetes</taxon>
        <taxon>Propionibacteriales</taxon>
        <taxon>Propionibacteriaceae</taxon>
        <taxon>Microlunatus</taxon>
    </lineage>
</organism>
<protein>
    <recommendedName>
        <fullName evidence="2">Aminoglycoside phosphotransferase domain-containing protein</fullName>
    </recommendedName>
</protein>
<dbReference type="Proteomes" id="UP000569914">
    <property type="component" value="Unassembled WGS sequence"/>
</dbReference>
<evidence type="ECO:0000259" key="2">
    <source>
        <dbReference type="Pfam" id="PF01636"/>
    </source>
</evidence>
<reference evidence="3 4" key="1">
    <citation type="submission" date="2020-07" db="EMBL/GenBank/DDBJ databases">
        <title>Sequencing the genomes of 1000 actinobacteria strains.</title>
        <authorList>
            <person name="Klenk H.-P."/>
        </authorList>
    </citation>
    <scope>NUCLEOTIDE SEQUENCE [LARGE SCALE GENOMIC DNA]</scope>
    <source>
        <strain evidence="3 4">DSM 22083</strain>
    </source>
</reference>
<accession>A0A7Y9I8E9</accession>
<name>A0A7Y9I8E9_9ACTN</name>
<dbReference type="Pfam" id="PF01636">
    <property type="entry name" value="APH"/>
    <property type="match status" value="1"/>
</dbReference>
<feature type="region of interest" description="Disordered" evidence="1">
    <location>
        <begin position="166"/>
        <end position="197"/>
    </location>
</feature>
<dbReference type="SUPFAM" id="SSF56112">
    <property type="entry name" value="Protein kinase-like (PK-like)"/>
    <property type="match status" value="1"/>
</dbReference>
<proteinExistence type="predicted"/>